<protein>
    <submittedName>
        <fullName evidence="1">Uncharacterized protein</fullName>
    </submittedName>
</protein>
<name>T1DUN0_9HELI</name>
<evidence type="ECO:0000313" key="1">
    <source>
        <dbReference type="EMBL" id="GAD17802.1"/>
    </source>
</evidence>
<comment type="caution">
    <text evidence="1">The sequence shown here is derived from an EMBL/GenBank/DDBJ whole genome shotgun (WGS) entry which is preliminary data.</text>
</comment>
<dbReference type="STRING" id="1325130.HFN_0617"/>
<keyword evidence="2" id="KW-1185">Reference proteome</keyword>
<sequence>MSYFAYIINQKLKILWENCKIYSSDKAVSKDNSTILIIGLLSAYYQK</sequence>
<proteinExistence type="predicted"/>
<gene>
    <name evidence="1" type="ORF">HFN_0617</name>
</gene>
<dbReference type="Proteomes" id="UP000018143">
    <property type="component" value="Unassembled WGS sequence"/>
</dbReference>
<evidence type="ECO:0000313" key="2">
    <source>
        <dbReference type="Proteomes" id="UP000018143"/>
    </source>
</evidence>
<organism evidence="1 2">
    <name type="scientific">Helicobacter fennelliae MRY12-0050</name>
    <dbReference type="NCBI Taxonomy" id="1325130"/>
    <lineage>
        <taxon>Bacteria</taxon>
        <taxon>Pseudomonadati</taxon>
        <taxon>Campylobacterota</taxon>
        <taxon>Epsilonproteobacteria</taxon>
        <taxon>Campylobacterales</taxon>
        <taxon>Helicobacteraceae</taxon>
        <taxon>Helicobacter</taxon>
    </lineage>
</organism>
<reference evidence="1 2" key="1">
    <citation type="journal article" date="2013" name="Genome Announc.">
        <title>Draft Genome Sequence of Helicobacter fennelliae Strain MRY12-0050, Isolated from a Bacteremia Patient.</title>
        <authorList>
            <person name="Rimbara E."/>
            <person name="Matsui M."/>
            <person name="Mori S."/>
            <person name="Suzuki S."/>
            <person name="Suzuki M."/>
            <person name="Kim H."/>
            <person name="Sekizuka T."/>
            <person name="Kuroda M."/>
            <person name="Shibayama K."/>
        </authorList>
    </citation>
    <scope>NUCLEOTIDE SEQUENCE [LARGE SCALE GENOMIC DNA]</scope>
    <source>
        <strain evidence="1 2">MRY12-0050</strain>
    </source>
</reference>
<accession>T1DUN0</accession>
<dbReference type="EMBL" id="BASD01000001">
    <property type="protein sequence ID" value="GAD17802.1"/>
    <property type="molecule type" value="Genomic_DNA"/>
</dbReference>
<dbReference type="AlphaFoldDB" id="T1DUN0"/>